<evidence type="ECO:0000313" key="6">
    <source>
        <dbReference type="EMBL" id="CAL0308062.1"/>
    </source>
</evidence>
<proteinExistence type="inferred from homology"/>
<evidence type="ECO:0000256" key="1">
    <source>
        <dbReference type="ARBA" id="ARBA00010688"/>
    </source>
</evidence>
<reference evidence="6 7" key="1">
    <citation type="submission" date="2024-03" db="EMBL/GenBank/DDBJ databases">
        <authorList>
            <person name="Martinez-Hernandez J."/>
        </authorList>
    </citation>
    <scope>NUCLEOTIDE SEQUENCE [LARGE SCALE GENOMIC DNA]</scope>
</reference>
<dbReference type="EMBL" id="CAXHTB010000006">
    <property type="protein sequence ID" value="CAL0308062.1"/>
    <property type="molecule type" value="Genomic_DNA"/>
</dbReference>
<dbReference type="Gene3D" id="3.40.1190.20">
    <property type="match status" value="1"/>
</dbReference>
<dbReference type="InterPro" id="IPR050306">
    <property type="entry name" value="PfkB_Carbo_kinase"/>
</dbReference>
<dbReference type="CDD" id="cd01167">
    <property type="entry name" value="bac_FRK"/>
    <property type="match status" value="1"/>
</dbReference>
<dbReference type="InterPro" id="IPR011611">
    <property type="entry name" value="PfkB_dom"/>
</dbReference>
<comment type="similarity">
    <text evidence="1">Belongs to the carbohydrate kinase PfkB family.</text>
</comment>
<evidence type="ECO:0000259" key="5">
    <source>
        <dbReference type="Pfam" id="PF00294"/>
    </source>
</evidence>
<comment type="caution">
    <text evidence="6">The sequence shown here is derived from an EMBL/GenBank/DDBJ whole genome shotgun (WGS) entry which is preliminary data.</text>
</comment>
<evidence type="ECO:0000256" key="4">
    <source>
        <dbReference type="SAM" id="MobiDB-lite"/>
    </source>
</evidence>
<sequence length="638" mass="71995">MACLSFSQFLSFPRCYLTCSYCNASFNVVQLRELRSRCNSGHVAFARKKASIDSAIEESNENGLVVEKKTTRSPKTKTVKAARTKKKHIDETPRENNRLLVNSDTAVNEESSSVSSDDSKKSPRSRRKGASSSAEFEVEKELKEEKKVKRGRKAKVENVIIQDKYSKSESDDQVEKKVRRRGRPKGENLIIEDKGSEAKINDQEEKKVRSRRRSKEENVIITDKGSEAKINDQEEKKVRSQRRSKEENVIITDKGSEAEISDLDESSFIENLEEEGDDGLELIKDDGEDISSTNDRYPLVCCFGSAQNAFVPSARPANRLIGYEIREQMKGALRSPEKFYSKTPGGSAGSVAVALASLGGKVAFMGKLGDDEYGQVMLYYMNVNNVQTRSVRIDNKRATAVSLMKVGKRGRLKMSCINPCAEDCLTMSEINIDVLKEAKVFYFSTHSLLDRNMRSTTLQAIKIAKKFGGLVFYDVNLPVPLWHSSEETKTFIRQVWNHADIIEVTKQELEFLCGIIPSEEFDTKYEPEVVAPLWHENLKVLFVTNGTSKIHYYTKELNGVVSETEDDDDSPTPFTSDMSASGDDIVAALMRRLAVAPDMITDEWYLEQTIKYAIYCGVIDQKILAQKRGVLHMKTRRK</sequence>
<dbReference type="GO" id="GO:0009662">
    <property type="term" value="P:etioplast organization"/>
    <property type="evidence" value="ECO:0007669"/>
    <property type="project" value="TreeGrafter"/>
</dbReference>
<feature type="compositionally biased region" description="Polar residues" evidence="4">
    <location>
        <begin position="99"/>
        <end position="110"/>
    </location>
</feature>
<keyword evidence="2" id="KW-0808">Transferase</keyword>
<feature type="compositionally biased region" description="Basic and acidic residues" evidence="4">
    <location>
        <begin position="191"/>
        <end position="207"/>
    </location>
</feature>
<protein>
    <recommendedName>
        <fullName evidence="5">Carbohydrate kinase PfkB domain-containing protein</fullName>
    </recommendedName>
</protein>
<dbReference type="SUPFAM" id="SSF53613">
    <property type="entry name" value="Ribokinase-like"/>
    <property type="match status" value="1"/>
</dbReference>
<evidence type="ECO:0000313" key="7">
    <source>
        <dbReference type="Proteomes" id="UP001497480"/>
    </source>
</evidence>
<dbReference type="GO" id="GO:0016301">
    <property type="term" value="F:kinase activity"/>
    <property type="evidence" value="ECO:0007669"/>
    <property type="project" value="UniProtKB-KW"/>
</dbReference>
<dbReference type="GO" id="GO:0009658">
    <property type="term" value="P:chloroplast organization"/>
    <property type="evidence" value="ECO:0007669"/>
    <property type="project" value="TreeGrafter"/>
</dbReference>
<feature type="compositionally biased region" description="Basic and acidic residues" evidence="4">
    <location>
        <begin position="164"/>
        <end position="176"/>
    </location>
</feature>
<feature type="compositionally biased region" description="Basic residues" evidence="4">
    <location>
        <begin position="71"/>
        <end position="87"/>
    </location>
</feature>
<dbReference type="GO" id="GO:0042793">
    <property type="term" value="P:plastid transcription"/>
    <property type="evidence" value="ECO:0007669"/>
    <property type="project" value="TreeGrafter"/>
</dbReference>
<feature type="domain" description="Carbohydrate kinase PfkB" evidence="5">
    <location>
        <begin position="338"/>
        <end position="617"/>
    </location>
</feature>
<dbReference type="Proteomes" id="UP001497480">
    <property type="component" value="Unassembled WGS sequence"/>
</dbReference>
<dbReference type="AlphaFoldDB" id="A0AAV1WFZ0"/>
<dbReference type="PANTHER" id="PTHR43085:SF2">
    <property type="entry name" value="FRUCTOKINASE-LIKE 2, CHLOROPLASTIC"/>
    <property type="match status" value="1"/>
</dbReference>
<dbReference type="PANTHER" id="PTHR43085">
    <property type="entry name" value="HEXOKINASE FAMILY MEMBER"/>
    <property type="match status" value="1"/>
</dbReference>
<dbReference type="GO" id="GO:0042644">
    <property type="term" value="C:chloroplast nucleoid"/>
    <property type="evidence" value="ECO:0007669"/>
    <property type="project" value="TreeGrafter"/>
</dbReference>
<organism evidence="6 7">
    <name type="scientific">Lupinus luteus</name>
    <name type="common">European yellow lupine</name>
    <dbReference type="NCBI Taxonomy" id="3873"/>
    <lineage>
        <taxon>Eukaryota</taxon>
        <taxon>Viridiplantae</taxon>
        <taxon>Streptophyta</taxon>
        <taxon>Embryophyta</taxon>
        <taxon>Tracheophyta</taxon>
        <taxon>Spermatophyta</taxon>
        <taxon>Magnoliopsida</taxon>
        <taxon>eudicotyledons</taxon>
        <taxon>Gunneridae</taxon>
        <taxon>Pentapetalae</taxon>
        <taxon>rosids</taxon>
        <taxon>fabids</taxon>
        <taxon>Fabales</taxon>
        <taxon>Fabaceae</taxon>
        <taxon>Papilionoideae</taxon>
        <taxon>50 kb inversion clade</taxon>
        <taxon>genistoids sensu lato</taxon>
        <taxon>core genistoids</taxon>
        <taxon>Genisteae</taxon>
        <taxon>Lupinus</taxon>
    </lineage>
</organism>
<evidence type="ECO:0000256" key="3">
    <source>
        <dbReference type="ARBA" id="ARBA00022777"/>
    </source>
</evidence>
<name>A0AAV1WFZ0_LUPLU</name>
<accession>A0AAV1WFZ0</accession>
<feature type="region of interest" description="Disordered" evidence="4">
    <location>
        <begin position="70"/>
        <end position="218"/>
    </location>
</feature>
<evidence type="ECO:0000256" key="2">
    <source>
        <dbReference type="ARBA" id="ARBA00022679"/>
    </source>
</evidence>
<gene>
    <name evidence="6" type="ORF">LLUT_LOCUS9122</name>
</gene>
<dbReference type="InterPro" id="IPR029056">
    <property type="entry name" value="Ribokinase-like"/>
</dbReference>
<feature type="compositionally biased region" description="Basic and acidic residues" evidence="4">
    <location>
        <begin position="88"/>
        <end position="97"/>
    </location>
</feature>
<feature type="compositionally biased region" description="Basic and acidic residues" evidence="4">
    <location>
        <begin position="137"/>
        <end position="147"/>
    </location>
</feature>
<dbReference type="Pfam" id="PF00294">
    <property type="entry name" value="PfkB"/>
    <property type="match status" value="1"/>
</dbReference>
<keyword evidence="3" id="KW-0418">Kinase</keyword>
<keyword evidence="7" id="KW-1185">Reference proteome</keyword>